<evidence type="ECO:0000256" key="2">
    <source>
        <dbReference type="SAM" id="SignalP"/>
    </source>
</evidence>
<dbReference type="NCBIfam" id="TIGR01891">
    <property type="entry name" value="amidohydrolases"/>
    <property type="match status" value="1"/>
</dbReference>
<dbReference type="Pfam" id="PF07687">
    <property type="entry name" value="M20_dimer"/>
    <property type="match status" value="1"/>
</dbReference>
<organism evidence="4 5">
    <name type="scientific">Flavihumibacter fluminis</name>
    <dbReference type="NCBI Taxonomy" id="2909236"/>
    <lineage>
        <taxon>Bacteria</taxon>
        <taxon>Pseudomonadati</taxon>
        <taxon>Bacteroidota</taxon>
        <taxon>Chitinophagia</taxon>
        <taxon>Chitinophagales</taxon>
        <taxon>Chitinophagaceae</taxon>
        <taxon>Flavihumibacter</taxon>
    </lineage>
</organism>
<dbReference type="EMBL" id="JAKEVY010000003">
    <property type="protein sequence ID" value="MCF1715365.1"/>
    <property type="molecule type" value="Genomic_DNA"/>
</dbReference>
<name>A0ABS9BJG4_9BACT</name>
<dbReference type="Gene3D" id="3.30.70.360">
    <property type="match status" value="1"/>
</dbReference>
<dbReference type="Gene3D" id="3.40.630.10">
    <property type="entry name" value="Zn peptidases"/>
    <property type="match status" value="1"/>
</dbReference>
<dbReference type="InterPro" id="IPR011650">
    <property type="entry name" value="Peptidase_M20_dimer"/>
</dbReference>
<dbReference type="InterPro" id="IPR002933">
    <property type="entry name" value="Peptidase_M20"/>
</dbReference>
<evidence type="ECO:0000256" key="1">
    <source>
        <dbReference type="ARBA" id="ARBA00022801"/>
    </source>
</evidence>
<dbReference type="SUPFAM" id="SSF55031">
    <property type="entry name" value="Bacterial exopeptidase dimerisation domain"/>
    <property type="match status" value="1"/>
</dbReference>
<dbReference type="PIRSF" id="PIRSF005962">
    <property type="entry name" value="Pept_M20D_amidohydro"/>
    <property type="match status" value="1"/>
</dbReference>
<keyword evidence="1" id="KW-0378">Hydrolase</keyword>
<evidence type="ECO:0000313" key="5">
    <source>
        <dbReference type="Proteomes" id="UP001200145"/>
    </source>
</evidence>
<keyword evidence="5" id="KW-1185">Reference proteome</keyword>
<dbReference type="Proteomes" id="UP001200145">
    <property type="component" value="Unassembled WGS sequence"/>
</dbReference>
<keyword evidence="2" id="KW-0732">Signal</keyword>
<evidence type="ECO:0000313" key="4">
    <source>
        <dbReference type="EMBL" id="MCF1715365.1"/>
    </source>
</evidence>
<proteinExistence type="predicted"/>
<sequence length="428" mass="46012">MPRILPILLLICSYNLTATAQKTTIPALIQEQLPWLTKTYQHLHANPELSTQEVKTAAFLKQEMKTMGWEIIDSLGYHSFAAVLKNGKGPVVLYRTDMDGLPLKELTNLPFASTSSAMHACGHDLHMTSWLGIAKVLGAMRSQWSGTLVFLAQSAEETGQGAKKVVAAPNFAKLPKPTAQLAIHDHAELLAGQAGFCDGYSMAAVDMLNITVFGKGGHGAVPNKAIDPVVLAAQYVLALQTVVSRNLPTTENAVVTVGAIQGGTVGNIIPDKVELRLTIRSFSSESRQLIFDRIKTIGNNLALAAGLDSSRLPVYDLLNMSIPSVYNDPALGDRLRTNLKRKLGESSFTTVAPVMIGEDFGVYGQQASKIPSYILWMGTVAPAKKQAASEGKLELPSLHSPRFAPDLEPTLKGGIHALTVSILELLSL</sequence>
<feature type="chain" id="PRO_5046505298" evidence="2">
    <location>
        <begin position="21"/>
        <end position="428"/>
    </location>
</feature>
<dbReference type="PANTHER" id="PTHR11014">
    <property type="entry name" value="PEPTIDASE M20 FAMILY MEMBER"/>
    <property type="match status" value="1"/>
</dbReference>
<dbReference type="RefSeq" id="WP_234866318.1">
    <property type="nucleotide sequence ID" value="NZ_JAKEVY010000003.1"/>
</dbReference>
<reference evidence="4 5" key="1">
    <citation type="submission" date="2022-01" db="EMBL/GenBank/DDBJ databases">
        <title>Flavihumibacter sp. nov., isolated from sediment of a river.</title>
        <authorList>
            <person name="Liu H."/>
        </authorList>
    </citation>
    <scope>NUCLEOTIDE SEQUENCE [LARGE SCALE GENOMIC DNA]</scope>
    <source>
        <strain evidence="4 5">RY-1</strain>
    </source>
</reference>
<evidence type="ECO:0000259" key="3">
    <source>
        <dbReference type="Pfam" id="PF07687"/>
    </source>
</evidence>
<feature type="signal peptide" evidence="2">
    <location>
        <begin position="1"/>
        <end position="20"/>
    </location>
</feature>
<dbReference type="PANTHER" id="PTHR11014:SF63">
    <property type="entry name" value="METALLOPEPTIDASE, PUTATIVE (AFU_ORTHOLOGUE AFUA_6G09600)-RELATED"/>
    <property type="match status" value="1"/>
</dbReference>
<comment type="caution">
    <text evidence="4">The sequence shown here is derived from an EMBL/GenBank/DDBJ whole genome shotgun (WGS) entry which is preliminary data.</text>
</comment>
<gene>
    <name evidence="4" type="ORF">L0U88_12075</name>
</gene>
<dbReference type="Pfam" id="PF01546">
    <property type="entry name" value="Peptidase_M20"/>
    <property type="match status" value="1"/>
</dbReference>
<accession>A0ABS9BJG4</accession>
<dbReference type="InterPro" id="IPR017439">
    <property type="entry name" value="Amidohydrolase"/>
</dbReference>
<dbReference type="InterPro" id="IPR036264">
    <property type="entry name" value="Bact_exopeptidase_dim_dom"/>
</dbReference>
<dbReference type="SUPFAM" id="SSF53187">
    <property type="entry name" value="Zn-dependent exopeptidases"/>
    <property type="match status" value="1"/>
</dbReference>
<feature type="domain" description="Peptidase M20 dimerisation" evidence="3">
    <location>
        <begin position="208"/>
        <end position="300"/>
    </location>
</feature>
<protein>
    <submittedName>
        <fullName evidence="4">Amidohydrolase</fullName>
    </submittedName>
</protein>